<evidence type="ECO:0000313" key="2">
    <source>
        <dbReference type="Proteomes" id="UP001219934"/>
    </source>
</evidence>
<gene>
    <name evidence="1" type="ORF">JOQ06_000603</name>
</gene>
<proteinExistence type="predicted"/>
<dbReference type="EMBL" id="JAPTMU010000023">
    <property type="protein sequence ID" value="KAJ4924363.1"/>
    <property type="molecule type" value="Genomic_DNA"/>
</dbReference>
<dbReference type="AlphaFoldDB" id="A0AAD6AFV0"/>
<sequence length="60" mass="6532">RCVGGAGGAVWKAVAFGARYPHIGIPMSGVKKARILTETPFLRQTQSAKSPRTYFQKLLL</sequence>
<reference evidence="1" key="1">
    <citation type="submission" date="2022-11" db="EMBL/GenBank/DDBJ databases">
        <title>Chromosome-level genome of Pogonophryne albipinna.</title>
        <authorList>
            <person name="Jo E."/>
        </authorList>
    </citation>
    <scope>NUCLEOTIDE SEQUENCE</scope>
    <source>
        <strain evidence="1">SGF0006</strain>
        <tissue evidence="1">Muscle</tissue>
    </source>
</reference>
<organism evidence="1 2">
    <name type="scientific">Pogonophryne albipinna</name>
    <dbReference type="NCBI Taxonomy" id="1090488"/>
    <lineage>
        <taxon>Eukaryota</taxon>
        <taxon>Metazoa</taxon>
        <taxon>Chordata</taxon>
        <taxon>Craniata</taxon>
        <taxon>Vertebrata</taxon>
        <taxon>Euteleostomi</taxon>
        <taxon>Actinopterygii</taxon>
        <taxon>Neopterygii</taxon>
        <taxon>Teleostei</taxon>
        <taxon>Neoteleostei</taxon>
        <taxon>Acanthomorphata</taxon>
        <taxon>Eupercaria</taxon>
        <taxon>Perciformes</taxon>
        <taxon>Notothenioidei</taxon>
        <taxon>Pogonophryne</taxon>
    </lineage>
</organism>
<protein>
    <submittedName>
        <fullName evidence="1">Uncharacterized protein</fullName>
    </submittedName>
</protein>
<feature type="non-terminal residue" evidence="1">
    <location>
        <position position="60"/>
    </location>
</feature>
<keyword evidence="2" id="KW-1185">Reference proteome</keyword>
<feature type="non-terminal residue" evidence="1">
    <location>
        <position position="1"/>
    </location>
</feature>
<accession>A0AAD6AFV0</accession>
<comment type="caution">
    <text evidence="1">The sequence shown here is derived from an EMBL/GenBank/DDBJ whole genome shotgun (WGS) entry which is preliminary data.</text>
</comment>
<name>A0AAD6AFV0_9TELE</name>
<dbReference type="Proteomes" id="UP001219934">
    <property type="component" value="Unassembled WGS sequence"/>
</dbReference>
<evidence type="ECO:0000313" key="1">
    <source>
        <dbReference type="EMBL" id="KAJ4924363.1"/>
    </source>
</evidence>